<comment type="function">
    <text evidence="13">Interacts with EME1 to form a DNA structure-specific endonuclease with substrate preference for branched DNA structures with a 5'-end at the branch nick. Typical substrates include 3'-flap structures, D-loops, replication forks and nicked Holliday junctions. May be required in mitosis for the processing of stalled or collapsed replication fork intermediates. May be required in meiosis for the repair of meiosis-specific double strand breaks subsequent to single-end invasion (SEI).</text>
</comment>
<dbReference type="Pfam" id="PF14716">
    <property type="entry name" value="HHH_8"/>
    <property type="match status" value="1"/>
</dbReference>
<evidence type="ECO:0000256" key="3">
    <source>
        <dbReference type="ARBA" id="ARBA00010015"/>
    </source>
</evidence>
<dbReference type="GO" id="GO:0006308">
    <property type="term" value="P:DNA catabolic process"/>
    <property type="evidence" value="ECO:0007669"/>
    <property type="project" value="UniProtKB-UniRule"/>
</dbReference>
<dbReference type="FunFam" id="3.40.50.10130:FF:000003">
    <property type="entry name" value="Crossover junction endonuclease MUS81"/>
    <property type="match status" value="1"/>
</dbReference>
<evidence type="ECO:0000256" key="8">
    <source>
        <dbReference type="ARBA" id="ARBA00022801"/>
    </source>
</evidence>
<dbReference type="EC" id="3.1.22.-" evidence="13"/>
<keyword evidence="9 13" id="KW-0460">Magnesium</keyword>
<dbReference type="PANTHER" id="PTHR13451:SF0">
    <property type="entry name" value="CROSSOVER JUNCTION ENDONUCLEASE MUS81"/>
    <property type="match status" value="1"/>
</dbReference>
<evidence type="ECO:0000256" key="4">
    <source>
        <dbReference type="ARBA" id="ARBA00022722"/>
    </source>
</evidence>
<keyword evidence="16" id="KW-1185">Reference proteome</keyword>
<dbReference type="Pfam" id="PF02732">
    <property type="entry name" value="ERCC4"/>
    <property type="match status" value="1"/>
</dbReference>
<comment type="subcellular location">
    <subcellularLocation>
        <location evidence="2 13">Nucleus</location>
    </subcellularLocation>
</comment>
<dbReference type="Gene3D" id="1.10.150.670">
    <property type="entry name" value="Crossover junction endonuclease EME1, DNA-binding domain"/>
    <property type="match status" value="1"/>
</dbReference>
<keyword evidence="11 13" id="KW-0234">DNA repair</keyword>
<accession>A0AAV2NF51</accession>
<dbReference type="InterPro" id="IPR027421">
    <property type="entry name" value="DNA_pol_lamdba_lyase_dom_sf"/>
</dbReference>
<keyword evidence="10 13" id="KW-0233">DNA recombination</keyword>
<reference evidence="15" key="1">
    <citation type="submission" date="2024-04" db="EMBL/GenBank/DDBJ databases">
        <authorList>
            <consortium name="Molecular Ecology Group"/>
        </authorList>
    </citation>
    <scope>NUCLEOTIDE SEQUENCE</scope>
</reference>
<evidence type="ECO:0000313" key="15">
    <source>
        <dbReference type="EMBL" id="CAL1677746.1"/>
    </source>
</evidence>
<evidence type="ECO:0000256" key="2">
    <source>
        <dbReference type="ARBA" id="ARBA00004123"/>
    </source>
</evidence>
<evidence type="ECO:0000256" key="12">
    <source>
        <dbReference type="ARBA" id="ARBA00023242"/>
    </source>
</evidence>
<proteinExistence type="inferred from homology"/>
<feature type="domain" description="ERCC4" evidence="14">
    <location>
        <begin position="165"/>
        <end position="265"/>
    </location>
</feature>
<dbReference type="GO" id="GO:0008821">
    <property type="term" value="F:crossover junction DNA endonuclease activity"/>
    <property type="evidence" value="ECO:0007669"/>
    <property type="project" value="UniProtKB-UniRule"/>
</dbReference>
<comment type="subunit">
    <text evidence="13">Interacts with EME1.</text>
</comment>
<evidence type="ECO:0000256" key="10">
    <source>
        <dbReference type="ARBA" id="ARBA00023172"/>
    </source>
</evidence>
<dbReference type="GO" id="GO:0031297">
    <property type="term" value="P:replication fork processing"/>
    <property type="evidence" value="ECO:0007669"/>
    <property type="project" value="UniProtKB-ARBA"/>
</dbReference>
<dbReference type="PANTHER" id="PTHR13451">
    <property type="entry name" value="CLASS II CROSSOVER JUNCTION ENDONUCLEASE MUS81"/>
    <property type="match status" value="1"/>
</dbReference>
<dbReference type="GO" id="GO:0048476">
    <property type="term" value="C:Holliday junction resolvase complex"/>
    <property type="evidence" value="ECO:0007669"/>
    <property type="project" value="UniProtKB-UniRule"/>
</dbReference>
<dbReference type="SUPFAM" id="SSF52980">
    <property type="entry name" value="Restriction endonuclease-like"/>
    <property type="match status" value="1"/>
</dbReference>
<dbReference type="GO" id="GO:0003677">
    <property type="term" value="F:DNA binding"/>
    <property type="evidence" value="ECO:0007669"/>
    <property type="project" value="UniProtKB-UniRule"/>
</dbReference>
<dbReference type="InterPro" id="IPR033309">
    <property type="entry name" value="Mus81"/>
</dbReference>
<dbReference type="CDD" id="cd20074">
    <property type="entry name" value="XPF_nuclease_Mus81"/>
    <property type="match status" value="1"/>
</dbReference>
<dbReference type="FunFam" id="1.10.150.110:FF:000001">
    <property type="entry name" value="Putative Crossover junction endonuclease MUS81"/>
    <property type="match status" value="1"/>
</dbReference>
<dbReference type="GO" id="GO:0048257">
    <property type="term" value="F:3'-flap endonuclease activity"/>
    <property type="evidence" value="ECO:0007669"/>
    <property type="project" value="TreeGrafter"/>
</dbReference>
<keyword evidence="7 13" id="KW-0227">DNA damage</keyword>
<comment type="similarity">
    <text evidence="3 13">Belongs to the XPF family.</text>
</comment>
<gene>
    <name evidence="15" type="ORF">LPLAT_LOCUS3718</name>
</gene>
<evidence type="ECO:0000256" key="9">
    <source>
        <dbReference type="ARBA" id="ARBA00022842"/>
    </source>
</evidence>
<dbReference type="InterPro" id="IPR011335">
    <property type="entry name" value="Restrct_endonuc-II-like"/>
</dbReference>
<dbReference type="GO" id="GO:0005634">
    <property type="term" value="C:nucleus"/>
    <property type="evidence" value="ECO:0007669"/>
    <property type="project" value="UniProtKB-SubCell"/>
</dbReference>
<evidence type="ECO:0000259" key="14">
    <source>
        <dbReference type="SMART" id="SM00891"/>
    </source>
</evidence>
<evidence type="ECO:0000256" key="11">
    <source>
        <dbReference type="ARBA" id="ARBA00023204"/>
    </source>
</evidence>
<keyword evidence="6 13" id="KW-0255">Endonuclease</keyword>
<name>A0AAV2NF51_9HYME</name>
<dbReference type="InterPro" id="IPR006166">
    <property type="entry name" value="ERCC4_domain"/>
</dbReference>
<keyword evidence="8 13" id="KW-0378">Hydrolase</keyword>
<dbReference type="InterPro" id="IPR047416">
    <property type="entry name" value="XPF_nuclease_Mus81"/>
</dbReference>
<evidence type="ECO:0000256" key="7">
    <source>
        <dbReference type="ARBA" id="ARBA00022763"/>
    </source>
</evidence>
<dbReference type="Gene3D" id="1.10.150.110">
    <property type="entry name" value="DNA polymerase beta, N-terminal domain-like"/>
    <property type="match status" value="1"/>
</dbReference>
<dbReference type="Proteomes" id="UP001497644">
    <property type="component" value="Chromosome 13"/>
</dbReference>
<dbReference type="Gene3D" id="3.40.50.10130">
    <property type="match status" value="1"/>
</dbReference>
<dbReference type="InterPro" id="IPR042530">
    <property type="entry name" value="EME1/EME2_C"/>
</dbReference>
<dbReference type="InterPro" id="IPR010996">
    <property type="entry name" value="HHH_MUS81"/>
</dbReference>
<evidence type="ECO:0000256" key="13">
    <source>
        <dbReference type="RuleBase" id="RU369042"/>
    </source>
</evidence>
<dbReference type="GO" id="GO:0031573">
    <property type="term" value="P:mitotic intra-S DNA damage checkpoint signaling"/>
    <property type="evidence" value="ECO:0007669"/>
    <property type="project" value="TreeGrafter"/>
</dbReference>
<dbReference type="GO" id="GO:0000712">
    <property type="term" value="P:resolution of meiotic recombination intermediates"/>
    <property type="evidence" value="ECO:0007669"/>
    <property type="project" value="TreeGrafter"/>
</dbReference>
<sequence length="436" mass="50159">MKRIKIVPDRPNRLFEIWLEEWRNDAMLRNSILGNQLTKALDSLKRYPLPLESGKECIILQYFGTKLCLMLDKKLEEHRRRESAKAADAHSSEATDNANCIIVSKEQEQAVDDKVVEIQKKTARVVRQAKNTKQNAPKKLVNVNEIASKESDRQIYLEPNTFDIILLVDTQETCGGKTKPQHDATLMELTKFGILFEVRRLKIGDFAWIARCRKTKDELIIPYIIERKRMDDLSGSIIDGRFHEQKFRLKQSGIENLMYIVESIDKSSRFSIPLPSLLQASVNCLIQDGFTVKYTRNHKDSMSYLSYVTKILIKIYKDKKLVGCKKEHLLQTNDLGSTIEQLIEFKEFNKASSKQRKFKVNEMFIRQLLQLKGMSIDKATAIVERYPSPQILITALENSGNGEQLLANIQVGDKKRQLGPTISKAVYQLYTTNELS</sequence>
<protein>
    <recommendedName>
        <fullName evidence="13">Crossover junction endonuclease MUS81</fullName>
        <ecNumber evidence="13">3.1.22.-</ecNumber>
    </recommendedName>
</protein>
<comment type="cofactor">
    <cofactor evidence="1 13">
        <name>Mg(2+)</name>
        <dbReference type="ChEBI" id="CHEBI:18420"/>
    </cofactor>
</comment>
<keyword evidence="5 13" id="KW-0479">Metal-binding</keyword>
<dbReference type="SMART" id="SM00891">
    <property type="entry name" value="ERCC4"/>
    <property type="match status" value="2"/>
</dbReference>
<dbReference type="SUPFAM" id="SSF47802">
    <property type="entry name" value="DNA polymerase beta, N-terminal domain-like"/>
    <property type="match status" value="1"/>
</dbReference>
<keyword evidence="4 13" id="KW-0540">Nuclease</keyword>
<dbReference type="Pfam" id="PF21292">
    <property type="entry name" value="EME1-MUS81_C"/>
    <property type="match status" value="1"/>
</dbReference>
<evidence type="ECO:0000313" key="16">
    <source>
        <dbReference type="Proteomes" id="UP001497644"/>
    </source>
</evidence>
<keyword evidence="12 13" id="KW-0539">Nucleus</keyword>
<evidence type="ECO:0000256" key="6">
    <source>
        <dbReference type="ARBA" id="ARBA00022759"/>
    </source>
</evidence>
<evidence type="ECO:0000256" key="5">
    <source>
        <dbReference type="ARBA" id="ARBA00022723"/>
    </source>
</evidence>
<feature type="domain" description="ERCC4" evidence="14">
    <location>
        <begin position="284"/>
        <end position="397"/>
    </location>
</feature>
<organism evidence="15 16">
    <name type="scientific">Lasius platythorax</name>
    <dbReference type="NCBI Taxonomy" id="488582"/>
    <lineage>
        <taxon>Eukaryota</taxon>
        <taxon>Metazoa</taxon>
        <taxon>Ecdysozoa</taxon>
        <taxon>Arthropoda</taxon>
        <taxon>Hexapoda</taxon>
        <taxon>Insecta</taxon>
        <taxon>Pterygota</taxon>
        <taxon>Neoptera</taxon>
        <taxon>Endopterygota</taxon>
        <taxon>Hymenoptera</taxon>
        <taxon>Apocrita</taxon>
        <taxon>Aculeata</taxon>
        <taxon>Formicoidea</taxon>
        <taxon>Formicidae</taxon>
        <taxon>Formicinae</taxon>
        <taxon>Lasius</taxon>
        <taxon>Lasius</taxon>
    </lineage>
</organism>
<dbReference type="EMBL" id="OZ034836">
    <property type="protein sequence ID" value="CAL1677746.1"/>
    <property type="molecule type" value="Genomic_DNA"/>
</dbReference>
<dbReference type="GO" id="GO:0046872">
    <property type="term" value="F:metal ion binding"/>
    <property type="evidence" value="ECO:0007669"/>
    <property type="project" value="UniProtKB-UniRule"/>
</dbReference>
<dbReference type="GO" id="GO:0000727">
    <property type="term" value="P:double-strand break repair via break-induced replication"/>
    <property type="evidence" value="ECO:0007669"/>
    <property type="project" value="UniProtKB-UniRule"/>
</dbReference>
<dbReference type="AlphaFoldDB" id="A0AAV2NF51"/>
<evidence type="ECO:0000256" key="1">
    <source>
        <dbReference type="ARBA" id="ARBA00001946"/>
    </source>
</evidence>